<feature type="transmembrane region" description="Helical" evidence="2">
    <location>
        <begin position="6"/>
        <end position="24"/>
    </location>
</feature>
<keyword evidence="2" id="KW-0472">Membrane</keyword>
<evidence type="ECO:0000313" key="3">
    <source>
        <dbReference type="EMBL" id="MBE9075910.1"/>
    </source>
</evidence>
<feature type="transmembrane region" description="Helical" evidence="2">
    <location>
        <begin position="352"/>
        <end position="370"/>
    </location>
</feature>
<sequence length="520" mass="58217">MSLPVVLEIALGLIFIYLILSLIASEIQELVSTLLQWRAEHLKQSIEQLLAGDREQDWQSARQLANQLYDSPLIRDLNYEARGRIARFFRGLLHGVGRAYRFLTRTHNVFGQKTSGPSYIPAETFATSLLEGLQLENLQYVLSESRLQQFIEQRLSRPIHRIVSDLKASLANETILDAEMQYLETAIEQIVGDFKERRVTLARSLDRLTAQLDEFTQMALLSLPDSHLTQTFHNRVKYLRAQLVDRFDDGREGGQRIQPTLSELLLLLDNQSIIYREVVNIATQKGGPAQLALAQLQQTVFPDRLRESLDTLAMRAQAKVVATEAGLQQLEAEIEAWFDRAMDRASGVYRRNAKAVGILIGIAIAALINADTFHMVHRLSVDQAVRSSIVQAAEQLETRGINSADDLAADLGTDEISERISIELQSVGAAVSETLEQYPLPLGRNQATLTAQAAAEANWPLLLPRYWLGWILTGIAISMGANFWFDLLRKVISVRTSGNKPESLPSGTVLPRRSTRAAKE</sequence>
<evidence type="ECO:0000313" key="4">
    <source>
        <dbReference type="Proteomes" id="UP000636505"/>
    </source>
</evidence>
<dbReference type="EMBL" id="JADEXG010000002">
    <property type="protein sequence ID" value="MBE9075910.1"/>
    <property type="molecule type" value="Genomic_DNA"/>
</dbReference>
<protein>
    <submittedName>
        <fullName evidence="3">Uncharacterized protein</fullName>
    </submittedName>
</protein>
<gene>
    <name evidence="3" type="ORF">IQ241_01125</name>
</gene>
<organism evidence="3 4">
    <name type="scientific">Vasconcelosia minhoensis LEGE 07310</name>
    <dbReference type="NCBI Taxonomy" id="915328"/>
    <lineage>
        <taxon>Bacteria</taxon>
        <taxon>Bacillati</taxon>
        <taxon>Cyanobacteriota</taxon>
        <taxon>Cyanophyceae</taxon>
        <taxon>Nodosilineales</taxon>
        <taxon>Cymatolegaceae</taxon>
        <taxon>Vasconcelosia</taxon>
        <taxon>Vasconcelosia minhoensis</taxon>
    </lineage>
</organism>
<dbReference type="AlphaFoldDB" id="A0A8J7A4U2"/>
<evidence type="ECO:0000256" key="2">
    <source>
        <dbReference type="SAM" id="Phobius"/>
    </source>
</evidence>
<evidence type="ECO:0000256" key="1">
    <source>
        <dbReference type="SAM" id="MobiDB-lite"/>
    </source>
</evidence>
<comment type="caution">
    <text evidence="3">The sequence shown here is derived from an EMBL/GenBank/DDBJ whole genome shotgun (WGS) entry which is preliminary data.</text>
</comment>
<keyword evidence="2" id="KW-0812">Transmembrane</keyword>
<feature type="region of interest" description="Disordered" evidence="1">
    <location>
        <begin position="497"/>
        <end position="520"/>
    </location>
</feature>
<reference evidence="3" key="1">
    <citation type="submission" date="2020-10" db="EMBL/GenBank/DDBJ databases">
        <authorList>
            <person name="Castelo-Branco R."/>
            <person name="Eusebio N."/>
            <person name="Adriana R."/>
            <person name="Vieira A."/>
            <person name="Brugerolle De Fraissinette N."/>
            <person name="Rezende De Castro R."/>
            <person name="Schneider M.P."/>
            <person name="Vasconcelos V."/>
            <person name="Leao P.N."/>
        </authorList>
    </citation>
    <scope>NUCLEOTIDE SEQUENCE</scope>
    <source>
        <strain evidence="3">LEGE 07310</strain>
    </source>
</reference>
<keyword evidence="2" id="KW-1133">Transmembrane helix</keyword>
<feature type="transmembrane region" description="Helical" evidence="2">
    <location>
        <begin position="467"/>
        <end position="485"/>
    </location>
</feature>
<proteinExistence type="predicted"/>
<dbReference type="RefSeq" id="WP_193904576.1">
    <property type="nucleotide sequence ID" value="NZ_JADEXG010000002.1"/>
</dbReference>
<accession>A0A8J7A4U2</accession>
<keyword evidence="4" id="KW-1185">Reference proteome</keyword>
<name>A0A8J7A4U2_9CYAN</name>
<dbReference type="Proteomes" id="UP000636505">
    <property type="component" value="Unassembled WGS sequence"/>
</dbReference>